<feature type="transmembrane region" description="Helical" evidence="1">
    <location>
        <begin position="139"/>
        <end position="172"/>
    </location>
</feature>
<evidence type="ECO:0000256" key="1">
    <source>
        <dbReference type="SAM" id="Phobius"/>
    </source>
</evidence>
<organism evidence="2 3">
    <name type="scientific">Caulobacter ginsengisoli</name>
    <dbReference type="NCBI Taxonomy" id="400775"/>
    <lineage>
        <taxon>Bacteria</taxon>
        <taxon>Pseudomonadati</taxon>
        <taxon>Pseudomonadota</taxon>
        <taxon>Alphaproteobacteria</taxon>
        <taxon>Caulobacterales</taxon>
        <taxon>Caulobacteraceae</taxon>
        <taxon>Caulobacter</taxon>
    </lineage>
</organism>
<dbReference type="Pfam" id="PF06055">
    <property type="entry name" value="ExoD"/>
    <property type="match status" value="1"/>
</dbReference>
<dbReference type="InterPro" id="IPR010331">
    <property type="entry name" value="ExoD"/>
</dbReference>
<dbReference type="PANTHER" id="PTHR41795:SF1">
    <property type="entry name" value="EXOPOLYSACCHARIDE SYNTHESIS PROTEIN"/>
    <property type="match status" value="1"/>
</dbReference>
<keyword evidence="1" id="KW-1133">Transmembrane helix</keyword>
<dbReference type="PIRSF" id="PIRSF033239">
    <property type="entry name" value="ExoD"/>
    <property type="match status" value="1"/>
</dbReference>
<dbReference type="EMBL" id="JAUSVS010000006">
    <property type="protein sequence ID" value="MDQ0465433.1"/>
    <property type="molecule type" value="Genomic_DNA"/>
</dbReference>
<name>A0ABU0IWA3_9CAUL</name>
<accession>A0ABU0IWA3</accession>
<keyword evidence="1" id="KW-0472">Membrane</keyword>
<evidence type="ECO:0000313" key="2">
    <source>
        <dbReference type="EMBL" id="MDQ0465433.1"/>
    </source>
</evidence>
<keyword evidence="1" id="KW-0812">Transmembrane</keyword>
<keyword evidence="3" id="KW-1185">Reference proteome</keyword>
<protein>
    <recommendedName>
        <fullName evidence="4">Exopolysaccharide biosynthesis protein exod</fullName>
    </recommendedName>
</protein>
<sequence>MTLVLEAPDPAAPHPPGRRLSRALRDIRDEGADSVAVHELTTRMGERAFGALLALFSLVNLLPAPPGSGVILAAPLVLIGAQAALGARAPWLPRFVRHRRISQPRFGKALKRTLPALDWLEAFSRPRLTFLFNPPAERLIGLVCAILAIVSMIPIPFAHMAPAIAVGIYGLALMQRDGVLLIVAIGLTLLSAVLFMLGAGAVVTLLHHLSPIVSGGVQAPL</sequence>
<feature type="transmembrane region" description="Helical" evidence="1">
    <location>
        <begin position="178"/>
        <end position="206"/>
    </location>
</feature>
<gene>
    <name evidence="2" type="ORF">QO010_003220</name>
</gene>
<dbReference type="PANTHER" id="PTHR41795">
    <property type="entry name" value="EXOPOLYSACCHARIDE SYNTHESIS PROTEIN"/>
    <property type="match status" value="1"/>
</dbReference>
<evidence type="ECO:0000313" key="3">
    <source>
        <dbReference type="Proteomes" id="UP001228905"/>
    </source>
</evidence>
<reference evidence="2 3" key="1">
    <citation type="submission" date="2023-07" db="EMBL/GenBank/DDBJ databases">
        <title>Genomic Encyclopedia of Type Strains, Phase IV (KMG-IV): sequencing the most valuable type-strain genomes for metagenomic binning, comparative biology and taxonomic classification.</title>
        <authorList>
            <person name="Goeker M."/>
        </authorList>
    </citation>
    <scope>NUCLEOTIDE SEQUENCE [LARGE SCALE GENOMIC DNA]</scope>
    <source>
        <strain evidence="2 3">DSM 18695</strain>
    </source>
</reference>
<evidence type="ECO:0008006" key="4">
    <source>
        <dbReference type="Google" id="ProtNLM"/>
    </source>
</evidence>
<proteinExistence type="predicted"/>
<dbReference type="RefSeq" id="WP_307350740.1">
    <property type="nucleotide sequence ID" value="NZ_JAUSVS010000006.1"/>
</dbReference>
<comment type="caution">
    <text evidence="2">The sequence shown here is derived from an EMBL/GenBank/DDBJ whole genome shotgun (WGS) entry which is preliminary data.</text>
</comment>
<dbReference type="Proteomes" id="UP001228905">
    <property type="component" value="Unassembled WGS sequence"/>
</dbReference>
<feature type="transmembrane region" description="Helical" evidence="1">
    <location>
        <begin position="70"/>
        <end position="91"/>
    </location>
</feature>